<dbReference type="InParanoid" id="A0A420XPC2"/>
<feature type="domain" description="Cytochrome c" evidence="20">
    <location>
        <begin position="145"/>
        <end position="223"/>
    </location>
</feature>
<feature type="binding site" description="axial binding residue" evidence="19">
    <location>
        <position position="67"/>
    </location>
    <ligand>
        <name>heme c</name>
        <dbReference type="ChEBI" id="CHEBI:61717"/>
        <label>1</label>
    </ligand>
    <ligandPart>
        <name>Fe</name>
        <dbReference type="ChEBI" id="CHEBI:18248"/>
    </ligandPart>
</feature>
<keyword evidence="11 17" id="KW-1278">Translocase</keyword>
<keyword evidence="6 17" id="KW-0349">Heme</keyword>
<dbReference type="PANTHER" id="PTHR33751">
    <property type="entry name" value="CBB3-TYPE CYTOCHROME C OXIDASE SUBUNIT FIXP"/>
    <property type="match status" value="1"/>
</dbReference>
<sequence length="265" mass="26852">MTSLSAPAPRTPLRRRPVGTFLLLLVALSLMAGAYAVFAPSTRAATEGVGSADRGRQLFQQNCSTCHGLSAEGSGNGPSLVGVGAASVDFQVGTGRMPLAAPGAQAARGRVLFSQDEINDLAAYVASLGPGPSIPSAADVDPSKANSALGGEIFRTNCSMCHNFAGAGGALTQGKYAPSLLDTSPKHVAEAMLTGPQNMPVFSDAQISPAQKRAIIAYLKASKDTSSPGLTGLGALGPTSEGLFGWIAGLGLLIACAVWLAQKAR</sequence>
<comment type="caution">
    <text evidence="17">Lacks conserved residue(s) required for the propagation of feature annotation.</text>
</comment>
<evidence type="ECO:0000256" key="18">
    <source>
        <dbReference type="PIRSR" id="PIRSR000007-50"/>
    </source>
</evidence>
<evidence type="ECO:0000256" key="19">
    <source>
        <dbReference type="PIRSR" id="PIRSR000007-51"/>
    </source>
</evidence>
<evidence type="ECO:0000313" key="22">
    <source>
        <dbReference type="Proteomes" id="UP000281955"/>
    </source>
</evidence>
<keyword evidence="8 17" id="KW-0812">Transmembrane</keyword>
<dbReference type="SUPFAM" id="SSF46626">
    <property type="entry name" value="Cytochrome c"/>
    <property type="match status" value="2"/>
</dbReference>
<dbReference type="PANTHER" id="PTHR33751:SF13">
    <property type="entry name" value="CYTOCHROME BC1 COMPLEX CYTOCHROME C SUBUNIT"/>
    <property type="match status" value="1"/>
</dbReference>
<evidence type="ECO:0000256" key="1">
    <source>
        <dbReference type="ARBA" id="ARBA00004651"/>
    </source>
</evidence>
<dbReference type="GO" id="GO:0008121">
    <property type="term" value="F:quinol-cytochrome-c reductase activity"/>
    <property type="evidence" value="ECO:0007669"/>
    <property type="project" value="UniProtKB-UniRule"/>
</dbReference>
<evidence type="ECO:0000256" key="11">
    <source>
        <dbReference type="ARBA" id="ARBA00022967"/>
    </source>
</evidence>
<dbReference type="PIRSF" id="PIRSF000007">
    <property type="entry name" value="Ubiq_cycred_cyc"/>
    <property type="match status" value="1"/>
</dbReference>
<feature type="transmembrane region" description="Helical" evidence="17">
    <location>
        <begin position="243"/>
        <end position="261"/>
    </location>
</feature>
<evidence type="ECO:0000256" key="2">
    <source>
        <dbReference type="ARBA" id="ARBA00012951"/>
    </source>
</evidence>
<feature type="domain" description="Cytochrome c" evidence="20">
    <location>
        <begin position="50"/>
        <end position="129"/>
    </location>
</feature>
<dbReference type="AlphaFoldDB" id="A0A420XPC2"/>
<feature type="binding site" description="covalent" evidence="18">
    <location>
        <position position="63"/>
    </location>
    <ligand>
        <name>heme c</name>
        <dbReference type="ChEBI" id="CHEBI:61717"/>
        <label>1</label>
    </ligand>
</feature>
<feature type="binding site" description="axial binding residue" evidence="19">
    <location>
        <position position="162"/>
    </location>
    <ligand>
        <name>heme c</name>
        <dbReference type="ChEBI" id="CHEBI:61717"/>
        <label>2</label>
    </ligand>
    <ligandPart>
        <name>Fe</name>
        <dbReference type="ChEBI" id="CHEBI:18248"/>
    </ligandPart>
</feature>
<keyword evidence="7 17" id="KW-0679">Respiratory chain</keyword>
<comment type="catalytic activity">
    <reaction evidence="16 17">
        <text>a quinol + 2 Fe(III)-[cytochrome c](out) = a quinone + 2 Fe(II)-[cytochrome c](out) + 2 H(+)(out)</text>
        <dbReference type="Rhea" id="RHEA:11484"/>
        <dbReference type="Rhea" id="RHEA-COMP:10350"/>
        <dbReference type="Rhea" id="RHEA-COMP:14399"/>
        <dbReference type="ChEBI" id="CHEBI:15378"/>
        <dbReference type="ChEBI" id="CHEBI:24646"/>
        <dbReference type="ChEBI" id="CHEBI:29033"/>
        <dbReference type="ChEBI" id="CHEBI:29034"/>
        <dbReference type="ChEBI" id="CHEBI:132124"/>
        <dbReference type="EC" id="7.1.1.8"/>
    </reaction>
</comment>
<dbReference type="GO" id="GO:0005886">
    <property type="term" value="C:plasma membrane"/>
    <property type="evidence" value="ECO:0007669"/>
    <property type="project" value="UniProtKB-SubCell"/>
</dbReference>
<gene>
    <name evidence="21" type="ORF">CLV35_2542</name>
</gene>
<keyword evidence="14 17" id="KW-0408">Iron</keyword>
<dbReference type="Gene3D" id="1.10.760.10">
    <property type="entry name" value="Cytochrome c-like domain"/>
    <property type="match status" value="2"/>
</dbReference>
<organism evidence="21 22">
    <name type="scientific">Motilibacter peucedani</name>
    <dbReference type="NCBI Taxonomy" id="598650"/>
    <lineage>
        <taxon>Bacteria</taxon>
        <taxon>Bacillati</taxon>
        <taxon>Actinomycetota</taxon>
        <taxon>Actinomycetes</taxon>
        <taxon>Motilibacterales</taxon>
        <taxon>Motilibacteraceae</taxon>
        <taxon>Motilibacter</taxon>
    </lineage>
</organism>
<evidence type="ECO:0000256" key="16">
    <source>
        <dbReference type="ARBA" id="ARBA00029351"/>
    </source>
</evidence>
<reference evidence="21 22" key="1">
    <citation type="submission" date="2018-10" db="EMBL/GenBank/DDBJ databases">
        <title>Genomic Encyclopedia of Archaeal and Bacterial Type Strains, Phase II (KMG-II): from individual species to whole genera.</title>
        <authorList>
            <person name="Goeker M."/>
        </authorList>
    </citation>
    <scope>NUCLEOTIDE SEQUENCE [LARGE SCALE GENOMIC DNA]</scope>
    <source>
        <strain evidence="21 22">RP-AC37</strain>
    </source>
</reference>
<name>A0A420XPC2_9ACTN</name>
<evidence type="ECO:0000256" key="7">
    <source>
        <dbReference type="ARBA" id="ARBA00022660"/>
    </source>
</evidence>
<evidence type="ECO:0000256" key="3">
    <source>
        <dbReference type="ARBA" id="ARBA00017819"/>
    </source>
</evidence>
<evidence type="ECO:0000256" key="5">
    <source>
        <dbReference type="ARBA" id="ARBA00022475"/>
    </source>
</evidence>
<evidence type="ECO:0000256" key="9">
    <source>
        <dbReference type="ARBA" id="ARBA00022723"/>
    </source>
</evidence>
<dbReference type="InterPro" id="IPR009152">
    <property type="entry name" value="bc1_cytC-su"/>
</dbReference>
<keyword evidence="15 17" id="KW-0472">Membrane</keyword>
<keyword evidence="12 17" id="KW-0249">Electron transport</keyword>
<feature type="binding site" description="covalent" evidence="18">
    <location>
        <position position="158"/>
    </location>
    <ligand>
        <name>heme c</name>
        <dbReference type="ChEBI" id="CHEBI:61717"/>
        <label>2</label>
    </ligand>
</feature>
<dbReference type="PROSITE" id="PS51007">
    <property type="entry name" value="CYTC"/>
    <property type="match status" value="2"/>
</dbReference>
<dbReference type="InterPro" id="IPR009056">
    <property type="entry name" value="Cyt_c-like_dom"/>
</dbReference>
<feature type="binding site" description="covalent" evidence="18">
    <location>
        <position position="66"/>
    </location>
    <ligand>
        <name>heme c</name>
        <dbReference type="ChEBI" id="CHEBI:61717"/>
        <label>1</label>
    </ligand>
</feature>
<dbReference type="Proteomes" id="UP000281955">
    <property type="component" value="Unassembled WGS sequence"/>
</dbReference>
<protein>
    <recommendedName>
        <fullName evidence="3 17">Cytochrome bc1 complex cytochrome c subunit</fullName>
        <ecNumber evidence="2 17">7.1.1.8</ecNumber>
    </recommendedName>
</protein>
<dbReference type="GO" id="GO:0020037">
    <property type="term" value="F:heme binding"/>
    <property type="evidence" value="ECO:0007669"/>
    <property type="project" value="UniProtKB-UniRule"/>
</dbReference>
<keyword evidence="13 17" id="KW-1133">Transmembrane helix</keyword>
<evidence type="ECO:0000256" key="10">
    <source>
        <dbReference type="ARBA" id="ARBA00022737"/>
    </source>
</evidence>
<dbReference type="FunCoup" id="A0A420XPC2">
    <property type="interactions" value="36"/>
</dbReference>
<comment type="PTM">
    <text evidence="18">Binds 2 heme c groups covalently per subunit.</text>
</comment>
<evidence type="ECO:0000256" key="13">
    <source>
        <dbReference type="ARBA" id="ARBA00022989"/>
    </source>
</evidence>
<evidence type="ECO:0000256" key="17">
    <source>
        <dbReference type="PIRNR" id="PIRNR000007"/>
    </source>
</evidence>
<evidence type="ECO:0000256" key="6">
    <source>
        <dbReference type="ARBA" id="ARBA00022617"/>
    </source>
</evidence>
<evidence type="ECO:0000256" key="12">
    <source>
        <dbReference type="ARBA" id="ARBA00022982"/>
    </source>
</evidence>
<evidence type="ECO:0000259" key="20">
    <source>
        <dbReference type="PROSITE" id="PS51007"/>
    </source>
</evidence>
<dbReference type="EMBL" id="RBWV01000012">
    <property type="protein sequence ID" value="RKS74043.1"/>
    <property type="molecule type" value="Genomic_DNA"/>
</dbReference>
<dbReference type="Pfam" id="PF13442">
    <property type="entry name" value="Cytochrome_CBB3"/>
    <property type="match status" value="2"/>
</dbReference>
<dbReference type="GO" id="GO:0005506">
    <property type="term" value="F:iron ion binding"/>
    <property type="evidence" value="ECO:0007669"/>
    <property type="project" value="UniProtKB-UniRule"/>
</dbReference>
<evidence type="ECO:0000256" key="8">
    <source>
        <dbReference type="ARBA" id="ARBA00022692"/>
    </source>
</evidence>
<accession>A0A420XPC2</accession>
<feature type="binding site" description="covalent" evidence="18">
    <location>
        <position position="161"/>
    </location>
    <ligand>
        <name>heme c</name>
        <dbReference type="ChEBI" id="CHEBI:61717"/>
        <label>2</label>
    </ligand>
</feature>
<comment type="caution">
    <text evidence="21">The sequence shown here is derived from an EMBL/GenBank/DDBJ whole genome shotgun (WGS) entry which is preliminary data.</text>
</comment>
<evidence type="ECO:0000256" key="4">
    <source>
        <dbReference type="ARBA" id="ARBA00022448"/>
    </source>
</evidence>
<proteinExistence type="predicted"/>
<evidence type="ECO:0000256" key="15">
    <source>
        <dbReference type="ARBA" id="ARBA00023136"/>
    </source>
</evidence>
<comment type="subcellular location">
    <subcellularLocation>
        <location evidence="1 17">Cell membrane</location>
        <topology evidence="1 17">Multi-pass membrane protein</topology>
    </subcellularLocation>
</comment>
<evidence type="ECO:0000256" key="14">
    <source>
        <dbReference type="ARBA" id="ARBA00023004"/>
    </source>
</evidence>
<keyword evidence="4 17" id="KW-0813">Transport</keyword>
<dbReference type="EC" id="7.1.1.8" evidence="2 17"/>
<keyword evidence="5 17" id="KW-1003">Cell membrane</keyword>
<keyword evidence="10" id="KW-0677">Repeat</keyword>
<dbReference type="InterPro" id="IPR050597">
    <property type="entry name" value="Cytochrome_c_Oxidase_Subunit"/>
</dbReference>
<keyword evidence="22" id="KW-1185">Reference proteome</keyword>
<dbReference type="InterPro" id="IPR036909">
    <property type="entry name" value="Cyt_c-like_dom_sf"/>
</dbReference>
<keyword evidence="9 17" id="KW-0479">Metal-binding</keyword>
<comment type="subunit">
    <text evidence="17">The cytochrome bc1 complex is composed of a cytochrome b (QcrB), the Rieske iron-sulfur protein (QcrA) and a diheme cytochrome c (QcrC) subunit.</text>
</comment>
<evidence type="ECO:0000313" key="21">
    <source>
        <dbReference type="EMBL" id="RKS74043.1"/>
    </source>
</evidence>